<dbReference type="PANTHER" id="PTHR42928">
    <property type="entry name" value="TRICARBOXYLATE-BINDING PROTEIN"/>
    <property type="match status" value="1"/>
</dbReference>
<comment type="similarity">
    <text evidence="1">Belongs to the UPF0065 (bug) family.</text>
</comment>
<evidence type="ECO:0000256" key="2">
    <source>
        <dbReference type="SAM" id="SignalP"/>
    </source>
</evidence>
<dbReference type="RefSeq" id="WP_252951212.1">
    <property type="nucleotide sequence ID" value="NZ_JAFIRR010000001.1"/>
</dbReference>
<proteinExistence type="inferred from homology"/>
<dbReference type="Gene3D" id="3.40.190.150">
    <property type="entry name" value="Bordetella uptake gene, domain 1"/>
    <property type="match status" value="1"/>
</dbReference>
<dbReference type="InterPro" id="IPR042100">
    <property type="entry name" value="Bug_dom1"/>
</dbReference>
<sequence>MSLQRRSLLAALCLALARPARAEAWPSRPIRLVIPFPPGGGIDMVSRLLAAELTPRLGQPVVAENRPGAGGALGAEMVANARPDGYTLMMGSNGSLVGNLLTQANLTYDPFRQLQPIGLCALLPLVLVVRADSPARDLQDFIARAKARPGRIACGTAGIGSSNHLALALFDAAAGAGITHVPYRGSGPMMPDLLAGNVESLMDQISSSLPLAREGKVRLLAITTEARSSLAPEVPTLVESGYAGAVMSSYNGLCAPAGTPESVIRHLSGLLPDCLAAPTMRERAEGAGIELARPPAATPAQFAAFLRQDLERTRRAVQLAGIRSE</sequence>
<dbReference type="PIRSF" id="PIRSF017082">
    <property type="entry name" value="YflP"/>
    <property type="match status" value="1"/>
</dbReference>
<keyword evidence="2" id="KW-0732">Signal</keyword>
<dbReference type="EMBL" id="JAFIRR010000001">
    <property type="protein sequence ID" value="MCO6414621.1"/>
    <property type="molecule type" value="Genomic_DNA"/>
</dbReference>
<dbReference type="Pfam" id="PF03401">
    <property type="entry name" value="TctC"/>
    <property type="match status" value="1"/>
</dbReference>
<dbReference type="Proteomes" id="UP001523392">
    <property type="component" value="Unassembled WGS sequence"/>
</dbReference>
<dbReference type="PANTHER" id="PTHR42928:SF5">
    <property type="entry name" value="BLR1237 PROTEIN"/>
    <property type="match status" value="1"/>
</dbReference>
<accession>A0ABT1CY76</accession>
<evidence type="ECO:0000313" key="4">
    <source>
        <dbReference type="Proteomes" id="UP001523392"/>
    </source>
</evidence>
<comment type="caution">
    <text evidence="3">The sequence shown here is derived from an EMBL/GenBank/DDBJ whole genome shotgun (WGS) entry which is preliminary data.</text>
</comment>
<feature type="chain" id="PRO_5046507489" evidence="2">
    <location>
        <begin position="23"/>
        <end position="325"/>
    </location>
</feature>
<dbReference type="InterPro" id="IPR005064">
    <property type="entry name" value="BUG"/>
</dbReference>
<reference evidence="3 4" key="1">
    <citation type="submission" date="2021-12" db="EMBL/GenBank/DDBJ databases">
        <title>Siccirubricoccus leaddurans sp. nov., a high concentration Zn2+ tolerance bacterium.</title>
        <authorList>
            <person name="Cao Y."/>
        </authorList>
    </citation>
    <scope>NUCLEOTIDE SEQUENCE [LARGE SCALE GENOMIC DNA]</scope>
    <source>
        <strain evidence="3 4">KC 17139</strain>
    </source>
</reference>
<organism evidence="3 4">
    <name type="scientific">Siccirubricoccus soli</name>
    <dbReference type="NCBI Taxonomy" id="2899147"/>
    <lineage>
        <taxon>Bacteria</taxon>
        <taxon>Pseudomonadati</taxon>
        <taxon>Pseudomonadota</taxon>
        <taxon>Alphaproteobacteria</taxon>
        <taxon>Acetobacterales</taxon>
        <taxon>Roseomonadaceae</taxon>
        <taxon>Siccirubricoccus</taxon>
    </lineage>
</organism>
<dbReference type="CDD" id="cd07012">
    <property type="entry name" value="PBP2_Bug_TTT"/>
    <property type="match status" value="1"/>
</dbReference>
<evidence type="ECO:0000313" key="3">
    <source>
        <dbReference type="EMBL" id="MCO6414621.1"/>
    </source>
</evidence>
<keyword evidence="4" id="KW-1185">Reference proteome</keyword>
<dbReference type="SUPFAM" id="SSF53850">
    <property type="entry name" value="Periplasmic binding protein-like II"/>
    <property type="match status" value="1"/>
</dbReference>
<gene>
    <name evidence="3" type="ORF">JYK14_00295</name>
</gene>
<name>A0ABT1CY76_9PROT</name>
<feature type="signal peptide" evidence="2">
    <location>
        <begin position="1"/>
        <end position="22"/>
    </location>
</feature>
<protein>
    <submittedName>
        <fullName evidence="3">Tripartite tricarboxylate transporter substrate binding protein</fullName>
    </submittedName>
</protein>
<dbReference type="Gene3D" id="3.40.190.10">
    <property type="entry name" value="Periplasmic binding protein-like II"/>
    <property type="match status" value="1"/>
</dbReference>
<evidence type="ECO:0000256" key="1">
    <source>
        <dbReference type="ARBA" id="ARBA00006987"/>
    </source>
</evidence>